<name>A0A1Y2DNE3_9PEZI</name>
<dbReference type="EMBL" id="MCFJ01000011">
    <property type="protein sequence ID" value="ORY60813.1"/>
    <property type="molecule type" value="Genomic_DNA"/>
</dbReference>
<comment type="caution">
    <text evidence="3">The sequence shown here is derived from an EMBL/GenBank/DDBJ whole genome shotgun (WGS) entry which is preliminary data.</text>
</comment>
<gene>
    <name evidence="3" type="ORF">BCR38DRAFT_487872</name>
</gene>
<accession>A0A1Y2DNE3</accession>
<feature type="transmembrane region" description="Helical" evidence="2">
    <location>
        <begin position="12"/>
        <end position="38"/>
    </location>
</feature>
<evidence type="ECO:0000256" key="1">
    <source>
        <dbReference type="SAM" id="MobiDB-lite"/>
    </source>
</evidence>
<dbReference type="GeneID" id="63780416"/>
<keyword evidence="2" id="KW-0812">Transmembrane</keyword>
<dbReference type="RefSeq" id="XP_040713040.1">
    <property type="nucleotide sequence ID" value="XM_040864204.1"/>
</dbReference>
<dbReference type="Proteomes" id="UP000193689">
    <property type="component" value="Unassembled WGS sequence"/>
</dbReference>
<dbReference type="InParanoid" id="A0A1Y2DNE3"/>
<feature type="region of interest" description="Disordered" evidence="1">
    <location>
        <begin position="48"/>
        <end position="67"/>
    </location>
</feature>
<keyword evidence="2" id="KW-1133">Transmembrane helix</keyword>
<keyword evidence="2" id="KW-0472">Membrane</keyword>
<protein>
    <submittedName>
        <fullName evidence="3">Uncharacterized protein</fullName>
    </submittedName>
</protein>
<evidence type="ECO:0000313" key="3">
    <source>
        <dbReference type="EMBL" id="ORY60813.1"/>
    </source>
</evidence>
<reference evidence="3 4" key="1">
    <citation type="submission" date="2016-07" db="EMBL/GenBank/DDBJ databases">
        <title>Pervasive Adenine N6-methylation of Active Genes in Fungi.</title>
        <authorList>
            <consortium name="DOE Joint Genome Institute"/>
            <person name="Mondo S.J."/>
            <person name="Dannebaum R.O."/>
            <person name="Kuo R.C."/>
            <person name="Labutti K."/>
            <person name="Haridas S."/>
            <person name="Kuo A."/>
            <person name="Salamov A."/>
            <person name="Ahrendt S.R."/>
            <person name="Lipzen A."/>
            <person name="Sullivan W."/>
            <person name="Andreopoulos W.B."/>
            <person name="Clum A."/>
            <person name="Lindquist E."/>
            <person name="Daum C."/>
            <person name="Ramamoorthy G.K."/>
            <person name="Gryganskyi A."/>
            <person name="Culley D."/>
            <person name="Magnuson J.K."/>
            <person name="James T.Y."/>
            <person name="O'Malley M.A."/>
            <person name="Stajich J.E."/>
            <person name="Spatafora J.W."/>
            <person name="Visel A."/>
            <person name="Grigoriev I.V."/>
        </authorList>
    </citation>
    <scope>NUCLEOTIDE SEQUENCE [LARGE SCALE GENOMIC DNA]</scope>
    <source>
        <strain evidence="3 4">CBS 129021</strain>
    </source>
</reference>
<evidence type="ECO:0000313" key="4">
    <source>
        <dbReference type="Proteomes" id="UP000193689"/>
    </source>
</evidence>
<evidence type="ECO:0000256" key="2">
    <source>
        <dbReference type="SAM" id="Phobius"/>
    </source>
</evidence>
<keyword evidence="4" id="KW-1185">Reference proteome</keyword>
<organism evidence="3 4">
    <name type="scientific">Pseudomassariella vexata</name>
    <dbReference type="NCBI Taxonomy" id="1141098"/>
    <lineage>
        <taxon>Eukaryota</taxon>
        <taxon>Fungi</taxon>
        <taxon>Dikarya</taxon>
        <taxon>Ascomycota</taxon>
        <taxon>Pezizomycotina</taxon>
        <taxon>Sordariomycetes</taxon>
        <taxon>Xylariomycetidae</taxon>
        <taxon>Amphisphaeriales</taxon>
        <taxon>Pseudomassariaceae</taxon>
        <taxon>Pseudomassariella</taxon>
    </lineage>
</organism>
<sequence>MSSSPFPTESTLGTYIVPWIVLGAIATIMVGFEIWLLVRIRRLRLERQGERDRKRNHPQHFRPLSMPITIQTPKGDEEYQAYLRNLETPQGLMKWMTSEKKKQ</sequence>
<proteinExistence type="predicted"/>
<dbReference type="AlphaFoldDB" id="A0A1Y2DNE3"/>